<dbReference type="GO" id="GO:0005507">
    <property type="term" value="F:copper ion binding"/>
    <property type="evidence" value="ECO:0007669"/>
    <property type="project" value="InterPro"/>
</dbReference>
<evidence type="ECO:0000256" key="1">
    <source>
        <dbReference type="ARBA" id="ARBA00004651"/>
    </source>
</evidence>
<comment type="similarity">
    <text evidence="2">Belongs to the cytochrome c oxidase subunit 2 family.</text>
</comment>
<dbReference type="GO" id="GO:0009486">
    <property type="term" value="F:cytochrome bo3 ubiquinol oxidase activity"/>
    <property type="evidence" value="ECO:0007669"/>
    <property type="project" value="InterPro"/>
</dbReference>
<keyword evidence="11 16" id="KW-0472">Membrane</keyword>
<reference evidence="19 20" key="1">
    <citation type="submission" date="2020-08" db="EMBL/GenBank/DDBJ databases">
        <title>Genomic Encyclopedia of Type Strains, Phase IV (KMG-IV): sequencing the most valuable type-strain genomes for metagenomic binning, comparative biology and taxonomic classification.</title>
        <authorList>
            <person name="Goeker M."/>
        </authorList>
    </citation>
    <scope>NUCLEOTIDE SEQUENCE [LARGE SCALE GENOMIC DNA]</scope>
    <source>
        <strain evidence="19 20">DSM 15581</strain>
    </source>
</reference>
<keyword evidence="7" id="KW-0732">Signal</keyword>
<keyword evidence="10 19" id="KW-0560">Oxidoreductase</keyword>
<dbReference type="InterPro" id="IPR045187">
    <property type="entry name" value="CcO_II"/>
</dbReference>
<comment type="caution">
    <text evidence="19">The sequence shown here is derived from an EMBL/GenBank/DDBJ whole genome shotgun (WGS) entry which is preliminary data.</text>
</comment>
<dbReference type="Pfam" id="PF06481">
    <property type="entry name" value="COX_ARM"/>
    <property type="match status" value="1"/>
</dbReference>
<evidence type="ECO:0000256" key="6">
    <source>
        <dbReference type="ARBA" id="ARBA00022692"/>
    </source>
</evidence>
<evidence type="ECO:0000256" key="15">
    <source>
        <dbReference type="SAM" id="MobiDB-lite"/>
    </source>
</evidence>
<keyword evidence="9 16" id="KW-1133">Transmembrane helix</keyword>
<feature type="transmembrane region" description="Helical" evidence="16">
    <location>
        <begin position="48"/>
        <end position="72"/>
    </location>
</feature>
<evidence type="ECO:0000256" key="5">
    <source>
        <dbReference type="ARBA" id="ARBA00022660"/>
    </source>
</evidence>
<evidence type="ECO:0000256" key="11">
    <source>
        <dbReference type="ARBA" id="ARBA00023136"/>
    </source>
</evidence>
<dbReference type="GO" id="GO:0005886">
    <property type="term" value="C:plasma membrane"/>
    <property type="evidence" value="ECO:0007669"/>
    <property type="project" value="UniProtKB-SubCell"/>
</dbReference>
<keyword evidence="12" id="KW-0564">Palmitate</keyword>
<dbReference type="PROSITE" id="PS50857">
    <property type="entry name" value="COX2_CUA"/>
    <property type="match status" value="1"/>
</dbReference>
<evidence type="ECO:0000256" key="7">
    <source>
        <dbReference type="ARBA" id="ARBA00022729"/>
    </source>
</evidence>
<evidence type="ECO:0000259" key="18">
    <source>
        <dbReference type="PROSITE" id="PS50999"/>
    </source>
</evidence>
<evidence type="ECO:0000256" key="8">
    <source>
        <dbReference type="ARBA" id="ARBA00022982"/>
    </source>
</evidence>
<keyword evidence="3" id="KW-0813">Transport</keyword>
<evidence type="ECO:0000256" key="13">
    <source>
        <dbReference type="ARBA" id="ARBA00023288"/>
    </source>
</evidence>
<proteinExistence type="inferred from homology"/>
<accession>A0AAW3TN72</accession>
<dbReference type="InterPro" id="IPR006333">
    <property type="entry name" value="Cyt_o_ubiquinol_oxidase_su2"/>
</dbReference>
<dbReference type="PANTHER" id="PTHR22888">
    <property type="entry name" value="CYTOCHROME C OXIDASE, SUBUNIT II"/>
    <property type="match status" value="1"/>
</dbReference>
<evidence type="ECO:0000313" key="20">
    <source>
        <dbReference type="Proteomes" id="UP000528945"/>
    </source>
</evidence>
<feature type="region of interest" description="Disordered" evidence="15">
    <location>
        <begin position="309"/>
        <end position="385"/>
    </location>
</feature>
<evidence type="ECO:0000256" key="16">
    <source>
        <dbReference type="SAM" id="Phobius"/>
    </source>
</evidence>
<dbReference type="CDD" id="cd04212">
    <property type="entry name" value="CuRO_UO_II"/>
    <property type="match status" value="1"/>
</dbReference>
<evidence type="ECO:0000256" key="12">
    <source>
        <dbReference type="ARBA" id="ARBA00023139"/>
    </source>
</evidence>
<evidence type="ECO:0000256" key="9">
    <source>
        <dbReference type="ARBA" id="ARBA00022989"/>
    </source>
</evidence>
<dbReference type="InterPro" id="IPR036257">
    <property type="entry name" value="Cyt_c_oxidase_su2_TM_sf"/>
</dbReference>
<protein>
    <recommendedName>
        <fullName evidence="14">Ubiquinol oxidase polypeptide II</fullName>
    </recommendedName>
</protein>
<keyword evidence="8" id="KW-0249">Electron transport</keyword>
<feature type="transmembrane region" description="Helical" evidence="16">
    <location>
        <begin position="93"/>
        <end position="114"/>
    </location>
</feature>
<organism evidence="19 20">
    <name type="scientific">Sphingomonas aquatilis</name>
    <dbReference type="NCBI Taxonomy" id="93063"/>
    <lineage>
        <taxon>Bacteria</taxon>
        <taxon>Pseudomonadati</taxon>
        <taxon>Pseudomonadota</taxon>
        <taxon>Alphaproteobacteria</taxon>
        <taxon>Sphingomonadales</taxon>
        <taxon>Sphingomonadaceae</taxon>
        <taxon>Sphingomonas</taxon>
    </lineage>
</organism>
<dbReference type="InterPro" id="IPR008972">
    <property type="entry name" value="Cupredoxin"/>
</dbReference>
<keyword evidence="4" id="KW-1003">Cell membrane</keyword>
<dbReference type="EMBL" id="JACIDB010000001">
    <property type="protein sequence ID" value="MBB3874432.1"/>
    <property type="molecule type" value="Genomic_DNA"/>
</dbReference>
<dbReference type="PROSITE" id="PS51257">
    <property type="entry name" value="PROKAR_LIPOPROTEIN"/>
    <property type="match status" value="1"/>
</dbReference>
<feature type="domain" description="Cytochrome oxidase subunit II transmembrane region profile" evidence="18">
    <location>
        <begin position="26"/>
        <end position="123"/>
    </location>
</feature>
<dbReference type="PROSITE" id="PS50999">
    <property type="entry name" value="COX2_TM"/>
    <property type="match status" value="1"/>
</dbReference>
<dbReference type="Gene3D" id="1.10.287.90">
    <property type="match status" value="1"/>
</dbReference>
<dbReference type="GO" id="GO:0004129">
    <property type="term" value="F:cytochrome-c oxidase activity"/>
    <property type="evidence" value="ECO:0007669"/>
    <property type="project" value="InterPro"/>
</dbReference>
<evidence type="ECO:0000256" key="10">
    <source>
        <dbReference type="ARBA" id="ARBA00023002"/>
    </source>
</evidence>
<dbReference type="InterPro" id="IPR034227">
    <property type="entry name" value="CuRO_UO_II"/>
</dbReference>
<dbReference type="Pfam" id="PF00116">
    <property type="entry name" value="COX2"/>
    <property type="match status" value="1"/>
</dbReference>
<keyword evidence="20" id="KW-1185">Reference proteome</keyword>
<evidence type="ECO:0000256" key="3">
    <source>
        <dbReference type="ARBA" id="ARBA00022448"/>
    </source>
</evidence>
<keyword evidence="5" id="KW-0679">Respiratory chain</keyword>
<comment type="subcellular location">
    <subcellularLocation>
        <location evidence="1">Cell membrane</location>
        <topology evidence="1">Multi-pass membrane protein</topology>
    </subcellularLocation>
</comment>
<feature type="compositionally biased region" description="Basic and acidic residues" evidence="15">
    <location>
        <begin position="323"/>
        <end position="343"/>
    </location>
</feature>
<evidence type="ECO:0000259" key="17">
    <source>
        <dbReference type="PROSITE" id="PS50857"/>
    </source>
</evidence>
<keyword evidence="6 16" id="KW-0812">Transmembrane</keyword>
<evidence type="ECO:0000256" key="4">
    <source>
        <dbReference type="ARBA" id="ARBA00022475"/>
    </source>
</evidence>
<dbReference type="GO" id="GO:0016682">
    <property type="term" value="F:oxidoreductase activity, acting on diphenols and related substances as donors, oxygen as acceptor"/>
    <property type="evidence" value="ECO:0007669"/>
    <property type="project" value="InterPro"/>
</dbReference>
<dbReference type="GO" id="GO:0042773">
    <property type="term" value="P:ATP synthesis coupled electron transport"/>
    <property type="evidence" value="ECO:0007669"/>
    <property type="project" value="TreeGrafter"/>
</dbReference>
<evidence type="ECO:0000313" key="19">
    <source>
        <dbReference type="EMBL" id="MBB3874432.1"/>
    </source>
</evidence>
<dbReference type="Gene3D" id="2.60.40.420">
    <property type="entry name" value="Cupredoxins - blue copper proteins"/>
    <property type="match status" value="1"/>
</dbReference>
<dbReference type="InterPro" id="IPR002429">
    <property type="entry name" value="CcO_II-like_C"/>
</dbReference>
<dbReference type="SUPFAM" id="SSF81464">
    <property type="entry name" value="Cytochrome c oxidase subunit II-like, transmembrane region"/>
    <property type="match status" value="1"/>
</dbReference>
<feature type="domain" description="Cytochrome oxidase subunit II copper A binding" evidence="17">
    <location>
        <begin position="138"/>
        <end position="250"/>
    </location>
</feature>
<evidence type="ECO:0000256" key="14">
    <source>
        <dbReference type="ARBA" id="ARBA00030198"/>
    </source>
</evidence>
<evidence type="ECO:0000256" key="2">
    <source>
        <dbReference type="ARBA" id="ARBA00007866"/>
    </source>
</evidence>
<dbReference type="PANTHER" id="PTHR22888:SF18">
    <property type="entry name" value="CYTOCHROME BO(3) UBIQUINOL OXIDASE SUBUNIT 2"/>
    <property type="match status" value="1"/>
</dbReference>
<dbReference type="AlphaFoldDB" id="A0AAW3TN72"/>
<gene>
    <name evidence="19" type="ORF">GGR47_000648</name>
</gene>
<dbReference type="NCBIfam" id="TIGR01433">
    <property type="entry name" value="CyoA"/>
    <property type="match status" value="1"/>
</dbReference>
<sequence length="385" mass="41992">MTMRTLPSFRAARMRTAALALLAPALLGGCDLVVMNPAGDVARQQAHLILWSTGLMLLIIVPVIALTVLFAWKYRHTNEDAEYRPNWDHSTGLELIIWSAPLLIVIALGALTWISTHSLDPYRPLARIAPGQPVAKNAKPLEIQVVSLDWKWLFIYPEQGIATVNELVLPVNRQIVFRMTSSSVMNTFYVPTMAGMIYTMPGMETQLHAVLNKPGRFEGISANYSGAGFSDMRFTVDGFDDAGFAKWVSETRSAQGKLDNATYLKLERPSEKVPAIRYAGFAPGLFDRILGMCTKPGETCMQATMMKDGGMDMGHAPPVNDTGHMRGSDSKGALQKEPEEKGSSPHRNAPRQQAPGSSQPGSEANRSMTAIDPLPLPGVTAVARS</sequence>
<dbReference type="SUPFAM" id="SSF49503">
    <property type="entry name" value="Cupredoxins"/>
    <property type="match status" value="1"/>
</dbReference>
<dbReference type="Proteomes" id="UP000528945">
    <property type="component" value="Unassembled WGS sequence"/>
</dbReference>
<keyword evidence="13" id="KW-0449">Lipoprotein</keyword>
<feature type="compositionally biased region" description="Polar residues" evidence="15">
    <location>
        <begin position="350"/>
        <end position="368"/>
    </location>
</feature>
<dbReference type="InterPro" id="IPR011759">
    <property type="entry name" value="Cyt_c_oxidase_su2_TM_dom"/>
</dbReference>
<name>A0AAW3TN72_9SPHN</name>
<dbReference type="InterPro" id="IPR010514">
    <property type="entry name" value="COX_ARM"/>
</dbReference>